<feature type="domain" description="Amidase" evidence="1">
    <location>
        <begin position="39"/>
        <end position="399"/>
    </location>
</feature>
<dbReference type="PANTHER" id="PTHR46310">
    <property type="entry name" value="AMIDASE 1"/>
    <property type="match status" value="1"/>
</dbReference>
<gene>
    <name evidence="2" type="ORF">BJ997_001327</name>
</gene>
<accession>A0A7W9E3V1</accession>
<keyword evidence="2" id="KW-0808">Transferase</keyword>
<protein>
    <submittedName>
        <fullName evidence="2">Asp-tRNA(Asn)/Glu-tRNA(Gln) amidotransferase A subunit family amidase</fullName>
    </submittedName>
</protein>
<evidence type="ECO:0000313" key="3">
    <source>
        <dbReference type="Proteomes" id="UP000561726"/>
    </source>
</evidence>
<dbReference type="GO" id="GO:0016740">
    <property type="term" value="F:transferase activity"/>
    <property type="evidence" value="ECO:0007669"/>
    <property type="project" value="UniProtKB-KW"/>
</dbReference>
<dbReference type="Pfam" id="PF01425">
    <property type="entry name" value="Amidase"/>
    <property type="match status" value="1"/>
</dbReference>
<dbReference type="EMBL" id="JACHBQ010000001">
    <property type="protein sequence ID" value="MBB5640779.1"/>
    <property type="molecule type" value="Genomic_DNA"/>
</dbReference>
<organism evidence="2 3">
    <name type="scientific">Cryobacterium roopkundense</name>
    <dbReference type="NCBI Taxonomy" id="1001240"/>
    <lineage>
        <taxon>Bacteria</taxon>
        <taxon>Bacillati</taxon>
        <taxon>Actinomycetota</taxon>
        <taxon>Actinomycetes</taxon>
        <taxon>Micrococcales</taxon>
        <taxon>Microbacteriaceae</taxon>
        <taxon>Cryobacterium</taxon>
    </lineage>
</organism>
<dbReference type="AlphaFoldDB" id="A0A7W9E3V1"/>
<sequence>MVETALEARDDVLKALPVPTPAFDASVWRILGSPLLSGADDGPLAGETVAVKDLFEVAGFAVGAGVPEYLRHAVPATTTAPAVRAMLDAGASVHGIARTDEFAYSLAGTNEHYGTPPNPRVPGGLPGGSSSGPAAAVALGHASIGLGTDTAGSTRVPASYQGLWGLRSTHDAVSREGLLALAPSFDAVGWLTRTPELLGLVAEASLAGDAQVSAPTDYAVAVSLVFAAEEGVQAAFVDSLDRLESAGLIPEPHIVDVGDLVELSAAFRTVQAAEAWREHGAWVGDHAGALGGDVARRFDWARQVSESEEADARGRLSEAHDRLNIVLDGRILLLPSTPSGAPDRGATGRVVDATRIDTVSLTCLAAIGGYPAVSAPLLSVAGRPVGLGLVGPRLSDVSLVATAARLVGID</sequence>
<dbReference type="PANTHER" id="PTHR46310:SF7">
    <property type="entry name" value="AMIDASE 1"/>
    <property type="match status" value="1"/>
</dbReference>
<reference evidence="2 3" key="1">
    <citation type="submission" date="2020-08" db="EMBL/GenBank/DDBJ databases">
        <title>Sequencing the genomes of 1000 actinobacteria strains.</title>
        <authorList>
            <person name="Klenk H.-P."/>
        </authorList>
    </citation>
    <scope>NUCLEOTIDE SEQUENCE [LARGE SCALE GENOMIC DNA]</scope>
    <source>
        <strain evidence="2 3">DSM 21065</strain>
    </source>
</reference>
<dbReference type="OrthoDB" id="182039at2"/>
<evidence type="ECO:0000259" key="1">
    <source>
        <dbReference type="Pfam" id="PF01425"/>
    </source>
</evidence>
<dbReference type="RefSeq" id="WP_052541993.1">
    <property type="nucleotide sequence ID" value="NZ_JACHBQ010000001.1"/>
</dbReference>
<comment type="caution">
    <text evidence="2">The sequence shown here is derived from an EMBL/GenBank/DDBJ whole genome shotgun (WGS) entry which is preliminary data.</text>
</comment>
<dbReference type="InterPro" id="IPR036928">
    <property type="entry name" value="AS_sf"/>
</dbReference>
<dbReference type="SUPFAM" id="SSF75304">
    <property type="entry name" value="Amidase signature (AS) enzymes"/>
    <property type="match status" value="1"/>
</dbReference>
<dbReference type="Proteomes" id="UP000561726">
    <property type="component" value="Unassembled WGS sequence"/>
</dbReference>
<dbReference type="InterPro" id="IPR023631">
    <property type="entry name" value="Amidase_dom"/>
</dbReference>
<name>A0A7W9E3V1_9MICO</name>
<proteinExistence type="predicted"/>
<dbReference type="Gene3D" id="3.90.1300.10">
    <property type="entry name" value="Amidase signature (AS) domain"/>
    <property type="match status" value="1"/>
</dbReference>
<evidence type="ECO:0000313" key="2">
    <source>
        <dbReference type="EMBL" id="MBB5640779.1"/>
    </source>
</evidence>